<dbReference type="HOGENOM" id="CLU_2144246_0_0_14"/>
<keyword evidence="2" id="KW-0472">Membrane</keyword>
<accession>W6AHI5</accession>
<keyword evidence="2" id="KW-0812">Transmembrane</keyword>
<gene>
    <name evidence="3" type="ORF">SCULI_v1c08290</name>
</gene>
<keyword evidence="4" id="KW-1185">Reference proteome</keyword>
<feature type="compositionally biased region" description="Basic and acidic residues" evidence="1">
    <location>
        <begin position="103"/>
        <end position="112"/>
    </location>
</feature>
<feature type="region of interest" description="Disordered" evidence="1">
    <location>
        <begin position="89"/>
        <end position="112"/>
    </location>
</feature>
<proteinExistence type="predicted"/>
<organism evidence="3 4">
    <name type="scientific">Spiroplasma culicicola AES-1</name>
    <dbReference type="NCBI Taxonomy" id="1276246"/>
    <lineage>
        <taxon>Bacteria</taxon>
        <taxon>Bacillati</taxon>
        <taxon>Mycoplasmatota</taxon>
        <taxon>Mollicutes</taxon>
        <taxon>Entomoplasmatales</taxon>
        <taxon>Spiroplasmataceae</taxon>
        <taxon>Spiroplasma</taxon>
    </lineage>
</organism>
<keyword evidence="2" id="KW-1133">Transmembrane helix</keyword>
<name>W6AHI5_9MOLU</name>
<evidence type="ECO:0000313" key="3">
    <source>
        <dbReference type="EMBL" id="AHI53169.1"/>
    </source>
</evidence>
<dbReference type="EMBL" id="CP006681">
    <property type="protein sequence ID" value="AHI53169.1"/>
    <property type="molecule type" value="Genomic_DNA"/>
</dbReference>
<dbReference type="Proteomes" id="UP000019267">
    <property type="component" value="Chromosome"/>
</dbReference>
<evidence type="ECO:0008006" key="5">
    <source>
        <dbReference type="Google" id="ProtNLM"/>
    </source>
</evidence>
<dbReference type="AlphaFoldDB" id="W6AHI5"/>
<evidence type="ECO:0000256" key="1">
    <source>
        <dbReference type="SAM" id="MobiDB-lite"/>
    </source>
</evidence>
<feature type="transmembrane region" description="Helical" evidence="2">
    <location>
        <begin position="20"/>
        <end position="40"/>
    </location>
</feature>
<feature type="transmembrane region" description="Helical" evidence="2">
    <location>
        <begin position="60"/>
        <end position="81"/>
    </location>
</feature>
<dbReference type="KEGG" id="scq:SCULI_v1c08290"/>
<protein>
    <recommendedName>
        <fullName evidence="5">Transmembrane protein</fullName>
    </recommendedName>
</protein>
<dbReference type="PATRIC" id="fig|1276246.3.peg.825"/>
<dbReference type="RefSeq" id="WP_025363396.1">
    <property type="nucleotide sequence ID" value="NZ_CP006681.1"/>
</dbReference>
<evidence type="ECO:0000256" key="2">
    <source>
        <dbReference type="SAM" id="Phobius"/>
    </source>
</evidence>
<evidence type="ECO:0000313" key="4">
    <source>
        <dbReference type="Proteomes" id="UP000019267"/>
    </source>
</evidence>
<dbReference type="STRING" id="1276246.SCULI_v1c08290"/>
<reference evidence="3 4" key="1">
    <citation type="journal article" date="2014" name="Genome Biol. Evol.">
        <title>Molecular evolution of the substrate utilization strategies and putative virulence factors in mosquito-associated Spiroplasma species.</title>
        <authorList>
            <person name="Chang T.H."/>
            <person name="Lo W.S."/>
            <person name="Ku C."/>
            <person name="Chen L.L."/>
            <person name="Kuo C.H."/>
        </authorList>
    </citation>
    <scope>NUCLEOTIDE SEQUENCE [LARGE SCALE GENOMIC DNA]</scope>
    <source>
        <strain evidence="3">AES-1</strain>
    </source>
</reference>
<sequence length="112" mass="13065">MNDFTIILLNFVSKKTNYALEFWLGFGLIVSLVLFGCYFWTLDKWKKLEEGKKKKILKWVLIITGILMVVPIILMVLMKLFSSSPRMLNVSKKSKNSTNQNSDENKKLENEE</sequence>